<dbReference type="EC" id="3.1.4.-" evidence="12"/>
<dbReference type="InterPro" id="IPR012006">
    <property type="entry name" value="CCA_bact"/>
</dbReference>
<comment type="function">
    <text evidence="12">Catalyzes the addition and repair of the essential 3'-terminal CCA sequence in tRNAs without using a nucleic acid template. Adds these three nucleotides in the order of C, C, and A to the tRNA nucleotide-73, using CTP and ATP as substrates and producing inorganic pyrophosphate. tRNA 3'-terminal CCA addition is required both for tRNA processing and repair. Also involved in tRNA surveillance by mediating tandem CCA addition to generate a CCACCA at the 3' terminus of unstable tRNAs. While stable tRNAs receive only 3'-terminal CCA, unstable tRNAs are marked with CCACCA and rapidly degraded.</text>
</comment>
<sequence length="415" mass="47006">MQTIKFFLVGGAVRDRLLGLAVKDRDWVVTGATPENLLNLGFKPVGQDFPVFLHPDTHEEYALARTERKTAHGYHGFQFYTEPSVSLAEDLGRRDLTINALAEDENGQVIDYYSGQQDLAARILRHVSPAFAEDPVRILRIARFYARYYPLGFQIAPDTLNLMQTMVNNGEVDALVPERVWQETVKALAEPAPEQFFAVLKQCGALARLFPELDRLYGVPQRPEAHPEIDTAVHTYKVLQQACQLTHDVALRFAALLHDIGKGTTPHAQLPSHTGHELRSFELVKQVSERLKVPSRFRELAEQMALQHGQIHKLSQLEPEQILQVLESSDAFRKPERFQQVLLVCEADSRGRLGFENTAYPQREQWLRYLQVTQAVDVQHIIATGAKGLAIRQGLQTERTTAIKQLKLALDIQRI</sequence>
<evidence type="ECO:0000256" key="2">
    <source>
        <dbReference type="ARBA" id="ARBA00022679"/>
    </source>
</evidence>
<comment type="subunit">
    <text evidence="12">Monomer. Can also form homodimers and oligomers.</text>
</comment>
<dbReference type="SUPFAM" id="SSF81301">
    <property type="entry name" value="Nucleotidyltransferase"/>
    <property type="match status" value="1"/>
</dbReference>
<keyword evidence="12" id="KW-0511">Multifunctional enzyme</keyword>
<comment type="catalytic activity">
    <reaction evidence="12">
        <text>a tRNA precursor + 2 CTP + ATP = a tRNA with a 3' CCA end + 3 diphosphate</text>
        <dbReference type="Rhea" id="RHEA:14433"/>
        <dbReference type="Rhea" id="RHEA-COMP:10465"/>
        <dbReference type="Rhea" id="RHEA-COMP:10468"/>
        <dbReference type="ChEBI" id="CHEBI:30616"/>
        <dbReference type="ChEBI" id="CHEBI:33019"/>
        <dbReference type="ChEBI" id="CHEBI:37563"/>
        <dbReference type="ChEBI" id="CHEBI:74896"/>
        <dbReference type="ChEBI" id="CHEBI:83071"/>
        <dbReference type="EC" id="2.7.7.72"/>
    </reaction>
</comment>
<dbReference type="InterPro" id="IPR032828">
    <property type="entry name" value="PolyA_RNA-bd"/>
</dbReference>
<keyword evidence="1 12" id="KW-0533">Nickel</keyword>
<evidence type="ECO:0000256" key="4">
    <source>
        <dbReference type="ARBA" id="ARBA00022695"/>
    </source>
</evidence>
<keyword evidence="11 12" id="KW-0694">RNA-binding</keyword>
<dbReference type="EC" id="3.1.3.-" evidence="12"/>
<keyword evidence="6 12" id="KW-0547">Nucleotide-binding</keyword>
<proteinExistence type="inferred from homology"/>
<evidence type="ECO:0000256" key="8">
    <source>
        <dbReference type="ARBA" id="ARBA00022801"/>
    </source>
</evidence>
<evidence type="ECO:0000256" key="10">
    <source>
        <dbReference type="ARBA" id="ARBA00022842"/>
    </source>
</evidence>
<dbReference type="GO" id="GO:0001680">
    <property type="term" value="P:tRNA 3'-terminal CCA addition"/>
    <property type="evidence" value="ECO:0007669"/>
    <property type="project" value="UniProtKB-UniRule"/>
</dbReference>
<organism evidence="14">
    <name type="scientific">Candidatus Thiocaldithrix dubininis</name>
    <dbReference type="NCBI Taxonomy" id="3080823"/>
    <lineage>
        <taxon>Bacteria</taxon>
        <taxon>Pseudomonadati</taxon>
        <taxon>Pseudomonadota</taxon>
        <taxon>Gammaproteobacteria</taxon>
        <taxon>Thiotrichales</taxon>
        <taxon>Thiotrichaceae</taxon>
        <taxon>Candidatus Thiocaldithrix</taxon>
    </lineage>
</organism>
<feature type="binding site" evidence="12">
    <location>
        <position position="11"/>
    </location>
    <ligand>
        <name>ATP</name>
        <dbReference type="ChEBI" id="CHEBI:30616"/>
    </ligand>
</feature>
<feature type="binding site" evidence="12">
    <location>
        <position position="24"/>
    </location>
    <ligand>
        <name>Mg(2+)</name>
        <dbReference type="ChEBI" id="CHEBI:18420"/>
    </ligand>
</feature>
<evidence type="ECO:0000256" key="9">
    <source>
        <dbReference type="ARBA" id="ARBA00022840"/>
    </source>
</evidence>
<feature type="binding site" evidence="12">
    <location>
        <position position="140"/>
    </location>
    <ligand>
        <name>ATP</name>
        <dbReference type="ChEBI" id="CHEBI:30616"/>
    </ligand>
</feature>
<feature type="binding site" evidence="12">
    <location>
        <position position="14"/>
    </location>
    <ligand>
        <name>CTP</name>
        <dbReference type="ChEBI" id="CHEBI:37563"/>
    </ligand>
</feature>
<dbReference type="HAMAP" id="MF_01262">
    <property type="entry name" value="CCA_bact_type2"/>
    <property type="match status" value="1"/>
</dbReference>
<evidence type="ECO:0000256" key="1">
    <source>
        <dbReference type="ARBA" id="ARBA00022596"/>
    </source>
</evidence>
<keyword evidence="7 12" id="KW-0692">RNA repair</keyword>
<dbReference type="GO" id="GO:0005524">
    <property type="term" value="F:ATP binding"/>
    <property type="evidence" value="ECO:0007669"/>
    <property type="project" value="UniProtKB-UniRule"/>
</dbReference>
<keyword evidence="5 12" id="KW-0479">Metal-binding</keyword>
<comment type="miscellaneous">
    <text evidence="12">A single active site specifically recognizes both ATP and CTP and is responsible for their addition.</text>
</comment>
<dbReference type="InterPro" id="IPR043519">
    <property type="entry name" value="NT_sf"/>
</dbReference>
<comment type="catalytic activity">
    <reaction evidence="12">
        <text>a tRNA with a 3' CCA end + 2 CTP + ATP = a tRNA with a 3' CCACCA end + 3 diphosphate</text>
        <dbReference type="Rhea" id="RHEA:76235"/>
        <dbReference type="Rhea" id="RHEA-COMP:10468"/>
        <dbReference type="Rhea" id="RHEA-COMP:18655"/>
        <dbReference type="ChEBI" id="CHEBI:30616"/>
        <dbReference type="ChEBI" id="CHEBI:33019"/>
        <dbReference type="ChEBI" id="CHEBI:37563"/>
        <dbReference type="ChEBI" id="CHEBI:83071"/>
        <dbReference type="ChEBI" id="CHEBI:195187"/>
    </reaction>
</comment>
<dbReference type="KEGG" id="tdu:QJT80_04990"/>
<feature type="binding site" evidence="12">
    <location>
        <position position="14"/>
    </location>
    <ligand>
        <name>ATP</name>
        <dbReference type="ChEBI" id="CHEBI:30616"/>
    </ligand>
</feature>
<dbReference type="InterPro" id="IPR002646">
    <property type="entry name" value="PolA_pol_head_dom"/>
</dbReference>
<feature type="domain" description="HD" evidence="13">
    <location>
        <begin position="231"/>
        <end position="332"/>
    </location>
</feature>
<feature type="binding site" evidence="12">
    <location>
        <position position="140"/>
    </location>
    <ligand>
        <name>CTP</name>
        <dbReference type="ChEBI" id="CHEBI:37563"/>
    </ligand>
</feature>
<feature type="binding site" evidence="12">
    <location>
        <position position="94"/>
    </location>
    <ligand>
        <name>ATP</name>
        <dbReference type="ChEBI" id="CHEBI:30616"/>
    </ligand>
</feature>
<evidence type="ECO:0000256" key="12">
    <source>
        <dbReference type="HAMAP-Rule" id="MF_01261"/>
    </source>
</evidence>
<dbReference type="AlphaFoldDB" id="A0AA95H730"/>
<comment type="cofactor">
    <cofactor evidence="12">
        <name>Ni(2+)</name>
        <dbReference type="ChEBI" id="CHEBI:49786"/>
    </cofactor>
    <text evidence="12">Nickel for phosphatase activity.</text>
</comment>
<keyword evidence="9 12" id="KW-0067">ATP-binding</keyword>
<dbReference type="CDD" id="cd05398">
    <property type="entry name" value="NT_ClassII-CCAase"/>
    <property type="match status" value="1"/>
</dbReference>
<dbReference type="Proteomes" id="UP001300672">
    <property type="component" value="Chromosome"/>
</dbReference>
<dbReference type="Pfam" id="PF12627">
    <property type="entry name" value="PolyA_pol_RNAbd"/>
    <property type="match status" value="1"/>
</dbReference>
<evidence type="ECO:0000256" key="5">
    <source>
        <dbReference type="ARBA" id="ARBA00022723"/>
    </source>
</evidence>
<feature type="binding site" evidence="12">
    <location>
        <position position="143"/>
    </location>
    <ligand>
        <name>ATP</name>
        <dbReference type="ChEBI" id="CHEBI:30616"/>
    </ligand>
</feature>
<dbReference type="InterPro" id="IPR050124">
    <property type="entry name" value="tRNA_CCA-adding_enzyme"/>
</dbReference>
<dbReference type="PANTHER" id="PTHR47545">
    <property type="entry name" value="MULTIFUNCTIONAL CCA PROTEIN"/>
    <property type="match status" value="1"/>
</dbReference>
<dbReference type="CDD" id="cd00077">
    <property type="entry name" value="HDc"/>
    <property type="match status" value="1"/>
</dbReference>
<comment type="cofactor">
    <cofactor evidence="12">
        <name>Mg(2+)</name>
        <dbReference type="ChEBI" id="CHEBI:18420"/>
    </cofactor>
    <text evidence="12">Magnesium is required for nucleotidyltransferase activity.</text>
</comment>
<dbReference type="InterPro" id="IPR003607">
    <property type="entry name" value="HD/PDEase_dom"/>
</dbReference>
<evidence type="ECO:0000256" key="11">
    <source>
        <dbReference type="ARBA" id="ARBA00022884"/>
    </source>
</evidence>
<dbReference type="SMART" id="SM00471">
    <property type="entry name" value="HDc"/>
    <property type="match status" value="1"/>
</dbReference>
<name>A0AA95H730_9GAMM</name>
<dbReference type="EMBL" id="CP124755">
    <property type="protein sequence ID" value="WGZ91836.1"/>
    <property type="molecule type" value="Genomic_DNA"/>
</dbReference>
<dbReference type="GO" id="GO:0000287">
    <property type="term" value="F:magnesium ion binding"/>
    <property type="evidence" value="ECO:0007669"/>
    <property type="project" value="UniProtKB-UniRule"/>
</dbReference>
<dbReference type="GO" id="GO:0004112">
    <property type="term" value="F:cyclic-nucleotide phosphodiesterase activity"/>
    <property type="evidence" value="ECO:0007669"/>
    <property type="project" value="UniProtKB-UniRule"/>
</dbReference>
<evidence type="ECO:0000313" key="14">
    <source>
        <dbReference type="EMBL" id="WGZ91836.1"/>
    </source>
</evidence>
<keyword evidence="3 12" id="KW-0819">tRNA processing</keyword>
<comment type="domain">
    <text evidence="12">Comprises two domains: an N-terminal domain containing the nucleotidyltransferase activity and a C-terminal HD domain associated with both phosphodiesterase and phosphatase activities.</text>
</comment>
<evidence type="ECO:0000259" key="13">
    <source>
        <dbReference type="PROSITE" id="PS51831"/>
    </source>
</evidence>
<dbReference type="SUPFAM" id="SSF81891">
    <property type="entry name" value="Poly A polymerase C-terminal region-like"/>
    <property type="match status" value="1"/>
</dbReference>
<protein>
    <recommendedName>
        <fullName evidence="12">Multifunctional CCA protein</fullName>
    </recommendedName>
    <domain>
        <recommendedName>
            <fullName evidence="12">CCA-adding enzyme</fullName>
            <ecNumber evidence="12">2.7.7.72</ecNumber>
        </recommendedName>
        <alternativeName>
            <fullName evidence="12">CCA tRNA nucleotidyltransferase</fullName>
        </alternativeName>
        <alternativeName>
            <fullName evidence="12">tRNA CCA-pyrophosphorylase</fullName>
        </alternativeName>
        <alternativeName>
            <fullName evidence="12">tRNA adenylyl-/cytidylyl-transferase</fullName>
        </alternativeName>
        <alternativeName>
            <fullName evidence="12">tRNA nucleotidyltransferase</fullName>
        </alternativeName>
        <alternativeName>
            <fullName evidence="12">tRNA-NT</fullName>
        </alternativeName>
    </domain>
    <domain>
        <recommendedName>
            <fullName evidence="12">2'-nucleotidase</fullName>
            <ecNumber evidence="12">3.1.3.-</ecNumber>
        </recommendedName>
    </domain>
    <domain>
        <recommendedName>
            <fullName evidence="12">2',3'-cyclic phosphodiesterase</fullName>
            <ecNumber evidence="12">3.1.4.-</ecNumber>
        </recommendedName>
    </domain>
    <domain>
        <recommendedName>
            <fullName evidence="12">Phosphatase</fullName>
        </recommendedName>
    </domain>
</protein>
<dbReference type="EC" id="2.7.7.72" evidence="12"/>
<dbReference type="GO" id="GO:0042245">
    <property type="term" value="P:RNA repair"/>
    <property type="evidence" value="ECO:0007669"/>
    <property type="project" value="UniProtKB-KW"/>
</dbReference>
<dbReference type="InterPro" id="IPR006674">
    <property type="entry name" value="HD_domain"/>
</dbReference>
<dbReference type="GO" id="GO:0000049">
    <property type="term" value="F:tRNA binding"/>
    <property type="evidence" value="ECO:0007669"/>
    <property type="project" value="UniProtKB-UniRule"/>
</dbReference>
<reference evidence="14" key="2">
    <citation type="submission" date="2023-04" db="EMBL/GenBank/DDBJ databases">
        <authorList>
            <person name="Beletskiy A.V."/>
            <person name="Mardanov A.V."/>
            <person name="Ravin N.V."/>
        </authorList>
    </citation>
    <scope>NUCLEOTIDE SEQUENCE</scope>
    <source>
        <strain evidence="14">GKL-01</strain>
    </source>
</reference>
<dbReference type="PANTHER" id="PTHR47545:SF1">
    <property type="entry name" value="MULTIFUNCTIONAL CCA PROTEIN"/>
    <property type="match status" value="1"/>
</dbReference>
<evidence type="ECO:0000256" key="3">
    <source>
        <dbReference type="ARBA" id="ARBA00022694"/>
    </source>
</evidence>
<reference evidence="14" key="1">
    <citation type="journal article" date="2023" name="Int. J. Mol. Sci.">
        <title>Metagenomics Revealed a New Genus 'Candidatus Thiocaldithrix dubininis' gen. nov., sp. nov. and a New Species 'Candidatus Thiothrix putei' sp. nov. in the Family Thiotrichaceae, Some Members of Which Have Traits of Both Na+- and H+-Motive Energetics.</title>
        <authorList>
            <person name="Ravin N.V."/>
            <person name="Muntyan M.S."/>
            <person name="Smolyakov D.D."/>
            <person name="Rudenko T.S."/>
            <person name="Beletsky A.V."/>
            <person name="Mardanov A.V."/>
            <person name="Grabovich M.Y."/>
        </authorList>
    </citation>
    <scope>NUCLEOTIDE SEQUENCE</scope>
    <source>
        <strain evidence="14">GKL-01</strain>
    </source>
</reference>
<dbReference type="Pfam" id="PF01966">
    <property type="entry name" value="HD"/>
    <property type="match status" value="1"/>
</dbReference>
<dbReference type="GO" id="GO:0004810">
    <property type="term" value="F:CCA tRNA nucleotidyltransferase activity"/>
    <property type="evidence" value="ECO:0007669"/>
    <property type="project" value="UniProtKB-UniRule"/>
</dbReference>
<dbReference type="Gene3D" id="3.30.460.10">
    <property type="entry name" value="Beta Polymerase, domain 2"/>
    <property type="match status" value="1"/>
</dbReference>
<dbReference type="PIRSF" id="PIRSF000813">
    <property type="entry name" value="CCA_bact"/>
    <property type="match status" value="1"/>
</dbReference>
<comment type="similarity">
    <text evidence="12">Belongs to the tRNA nucleotidyltransferase/poly(A) polymerase family. Bacterial CCA-adding enzyme type 1 subfamily.</text>
</comment>
<evidence type="ECO:0000256" key="7">
    <source>
        <dbReference type="ARBA" id="ARBA00022800"/>
    </source>
</evidence>
<keyword evidence="8 12" id="KW-0378">Hydrolase</keyword>
<keyword evidence="10 12" id="KW-0460">Magnesium</keyword>
<accession>A0AA95H730</accession>
<feature type="binding site" evidence="12">
    <location>
        <position position="11"/>
    </location>
    <ligand>
        <name>CTP</name>
        <dbReference type="ChEBI" id="CHEBI:37563"/>
    </ligand>
</feature>
<evidence type="ECO:0000256" key="6">
    <source>
        <dbReference type="ARBA" id="ARBA00022741"/>
    </source>
</evidence>
<gene>
    <name evidence="12" type="primary">cca</name>
    <name evidence="14" type="ORF">QJT80_04990</name>
</gene>
<dbReference type="GO" id="GO:0016791">
    <property type="term" value="F:phosphatase activity"/>
    <property type="evidence" value="ECO:0007669"/>
    <property type="project" value="UniProtKB-UniRule"/>
</dbReference>
<keyword evidence="4 12" id="KW-0548">Nucleotidyltransferase</keyword>
<feature type="binding site" evidence="12">
    <location>
        <position position="94"/>
    </location>
    <ligand>
        <name>CTP</name>
        <dbReference type="ChEBI" id="CHEBI:37563"/>
    </ligand>
</feature>
<dbReference type="Gene3D" id="1.10.3090.10">
    <property type="entry name" value="cca-adding enzyme, domain 2"/>
    <property type="match status" value="1"/>
</dbReference>
<feature type="binding site" evidence="12">
    <location>
        <position position="143"/>
    </location>
    <ligand>
        <name>CTP</name>
        <dbReference type="ChEBI" id="CHEBI:37563"/>
    </ligand>
</feature>
<dbReference type="Pfam" id="PF01743">
    <property type="entry name" value="PolyA_pol"/>
    <property type="match status" value="1"/>
</dbReference>
<keyword evidence="2 12" id="KW-0808">Transferase</keyword>
<dbReference type="PROSITE" id="PS51831">
    <property type="entry name" value="HD"/>
    <property type="match status" value="1"/>
</dbReference>
<dbReference type="NCBIfam" id="NF008137">
    <property type="entry name" value="PRK10885.1"/>
    <property type="match status" value="1"/>
</dbReference>
<dbReference type="HAMAP" id="MF_01261">
    <property type="entry name" value="CCA_bact_type1"/>
    <property type="match status" value="1"/>
</dbReference>
<feature type="binding site" evidence="12">
    <location>
        <position position="26"/>
    </location>
    <ligand>
        <name>Mg(2+)</name>
        <dbReference type="ChEBI" id="CHEBI:18420"/>
    </ligand>
</feature>